<keyword evidence="3" id="KW-0413">Isomerase</keyword>
<dbReference type="InterPro" id="IPR018110">
    <property type="entry name" value="Mandel_Rmase/mucon_lact_enz_CS"/>
</dbReference>
<dbReference type="SFLD" id="SFLDS00001">
    <property type="entry name" value="Enolase"/>
    <property type="match status" value="1"/>
</dbReference>
<gene>
    <name evidence="5" type="ORF">A4R43_04430</name>
</gene>
<organism evidence="5 6">
    <name type="scientific">Amycolatopsis albispora</name>
    <dbReference type="NCBI Taxonomy" id="1804986"/>
    <lineage>
        <taxon>Bacteria</taxon>
        <taxon>Bacillati</taxon>
        <taxon>Actinomycetota</taxon>
        <taxon>Actinomycetes</taxon>
        <taxon>Pseudonocardiales</taxon>
        <taxon>Pseudonocardiaceae</taxon>
        <taxon>Amycolatopsis</taxon>
    </lineage>
</organism>
<dbReference type="PROSITE" id="PS00909">
    <property type="entry name" value="MR_MLE_2"/>
    <property type="match status" value="1"/>
</dbReference>
<evidence type="ECO:0000256" key="1">
    <source>
        <dbReference type="ARBA" id="ARBA00008031"/>
    </source>
</evidence>
<proteinExistence type="inferred from homology"/>
<dbReference type="AlphaFoldDB" id="A0A344L1E2"/>
<reference evidence="5 6" key="1">
    <citation type="submission" date="2016-04" db="EMBL/GenBank/DDBJ databases">
        <title>Complete genome sequence and analysis of deep-sea sediment isolate, Amycolatopsis sp. WP1.</title>
        <authorList>
            <person name="Wang H."/>
            <person name="Chen S."/>
            <person name="Wu Q."/>
        </authorList>
    </citation>
    <scope>NUCLEOTIDE SEQUENCE [LARGE SCALE GENOMIC DNA]</scope>
    <source>
        <strain evidence="5 6">WP1</strain>
    </source>
</reference>
<dbReference type="InterPro" id="IPR029065">
    <property type="entry name" value="Enolase_C-like"/>
</dbReference>
<accession>A0A344L1E2</accession>
<dbReference type="OrthoDB" id="5241672at2"/>
<dbReference type="InterPro" id="IPR013342">
    <property type="entry name" value="Mandelate_racemase_C"/>
</dbReference>
<feature type="domain" description="Mandelate racemase/muconate lactonizing enzyme C-terminal" evidence="4">
    <location>
        <begin position="148"/>
        <end position="243"/>
    </location>
</feature>
<dbReference type="Pfam" id="PF02746">
    <property type="entry name" value="MR_MLE_N"/>
    <property type="match status" value="1"/>
</dbReference>
<dbReference type="Gene3D" id="3.20.20.120">
    <property type="entry name" value="Enolase-like C-terminal domain"/>
    <property type="match status" value="1"/>
</dbReference>
<dbReference type="Gene3D" id="3.30.390.10">
    <property type="entry name" value="Enolase-like, N-terminal domain"/>
    <property type="match status" value="1"/>
</dbReference>
<dbReference type="KEGG" id="aab:A4R43_04430"/>
<dbReference type="SMART" id="SM00922">
    <property type="entry name" value="MR_MLE"/>
    <property type="match status" value="1"/>
</dbReference>
<dbReference type="GO" id="GO:0046872">
    <property type="term" value="F:metal ion binding"/>
    <property type="evidence" value="ECO:0007669"/>
    <property type="project" value="UniProtKB-KW"/>
</dbReference>
<sequence>MSVLTARIAAVHTLPVSLPAHPALVVRGAKGTHDRSDFLLVRVVTTEGVEGYGEVSATPLWSGEDAASAEHFVRNVLTTALLGRKLAPPGALEAIMDRVLAANPFTKAGVSTALWDAYARSLGMPLVTALGGPYRDEVPIKLSLSGDGEVLEKAYDAAVSSGFTSFKVKVGLGIDGDLTRVARVRELAGLGAFIGVDANGGWSRAEAREAVRRLSTFGPAFVEQPVKPSDLEGMAAVRSLGVPVVADESVFGADDLARVIRASAADVISIYLGKSGGPAKAVVQGRVAETFGLDTLIGSNGELGLGAAAQLHVACALPALSERLPSDIIGAHYYAEDILETPLDSNGKRVRLTDGHGLGVVPRDDLRRRFR</sequence>
<dbReference type="EMBL" id="CP015163">
    <property type="protein sequence ID" value="AXB41866.1"/>
    <property type="molecule type" value="Genomic_DNA"/>
</dbReference>
<comment type="similarity">
    <text evidence="1">Belongs to the mandelate racemase/muconate lactonizing enzyme family.</text>
</comment>
<dbReference type="InterPro" id="IPR036849">
    <property type="entry name" value="Enolase-like_C_sf"/>
</dbReference>
<dbReference type="InterPro" id="IPR029017">
    <property type="entry name" value="Enolase-like_N"/>
</dbReference>
<dbReference type="GO" id="GO:0009063">
    <property type="term" value="P:amino acid catabolic process"/>
    <property type="evidence" value="ECO:0007669"/>
    <property type="project" value="InterPro"/>
</dbReference>
<evidence type="ECO:0000259" key="4">
    <source>
        <dbReference type="SMART" id="SM00922"/>
    </source>
</evidence>
<keyword evidence="6" id="KW-1185">Reference proteome</keyword>
<dbReference type="Proteomes" id="UP000250434">
    <property type="component" value="Chromosome"/>
</dbReference>
<dbReference type="SFLD" id="SFLDG00180">
    <property type="entry name" value="muconate_cycloisomerase"/>
    <property type="match status" value="1"/>
</dbReference>
<dbReference type="SUPFAM" id="SSF51604">
    <property type="entry name" value="Enolase C-terminal domain-like"/>
    <property type="match status" value="1"/>
</dbReference>
<dbReference type="PANTHER" id="PTHR48073:SF2">
    <property type="entry name" value="O-SUCCINYLBENZOATE SYNTHASE"/>
    <property type="match status" value="1"/>
</dbReference>
<keyword evidence="2" id="KW-0479">Metal-binding</keyword>
<evidence type="ECO:0000313" key="5">
    <source>
        <dbReference type="EMBL" id="AXB41866.1"/>
    </source>
</evidence>
<dbReference type="InterPro" id="IPR013341">
    <property type="entry name" value="Mandelate_racemase_N_dom"/>
</dbReference>
<protein>
    <submittedName>
        <fullName evidence="5">Mandelate racemase</fullName>
    </submittedName>
</protein>
<evidence type="ECO:0000256" key="3">
    <source>
        <dbReference type="ARBA" id="ARBA00023235"/>
    </source>
</evidence>
<evidence type="ECO:0000313" key="6">
    <source>
        <dbReference type="Proteomes" id="UP000250434"/>
    </source>
</evidence>
<dbReference type="GO" id="GO:0016854">
    <property type="term" value="F:racemase and epimerase activity"/>
    <property type="evidence" value="ECO:0007669"/>
    <property type="project" value="UniProtKB-ARBA"/>
</dbReference>
<dbReference type="PANTHER" id="PTHR48073">
    <property type="entry name" value="O-SUCCINYLBENZOATE SYNTHASE-RELATED"/>
    <property type="match status" value="1"/>
</dbReference>
<dbReference type="Pfam" id="PF13378">
    <property type="entry name" value="MR_MLE_C"/>
    <property type="match status" value="1"/>
</dbReference>
<dbReference type="RefSeq" id="WP_113691130.1">
    <property type="nucleotide sequence ID" value="NZ_CP015163.1"/>
</dbReference>
<evidence type="ECO:0000256" key="2">
    <source>
        <dbReference type="ARBA" id="ARBA00022723"/>
    </source>
</evidence>
<dbReference type="SUPFAM" id="SSF54826">
    <property type="entry name" value="Enolase N-terminal domain-like"/>
    <property type="match status" value="1"/>
</dbReference>
<name>A0A344L1E2_9PSEU</name>